<dbReference type="GO" id="GO:0008237">
    <property type="term" value="F:metallopeptidase activity"/>
    <property type="evidence" value="ECO:0007669"/>
    <property type="project" value="UniProtKB-KW"/>
</dbReference>
<dbReference type="InterPro" id="IPR000787">
    <property type="entry name" value="Peptidase_M29"/>
</dbReference>
<evidence type="ECO:0000313" key="10">
    <source>
        <dbReference type="EMBL" id="SLM17595.1"/>
    </source>
</evidence>
<evidence type="ECO:0000256" key="9">
    <source>
        <dbReference type="ARBA" id="ARBA00023049"/>
    </source>
</evidence>
<dbReference type="EMBL" id="FWDO01000004">
    <property type="protein sequence ID" value="SLM17595.1"/>
    <property type="molecule type" value="Genomic_DNA"/>
</dbReference>
<evidence type="ECO:0000256" key="2">
    <source>
        <dbReference type="ARBA" id="ARBA00001946"/>
    </source>
</evidence>
<dbReference type="Gene3D" id="3.40.1830.10">
    <property type="entry name" value="Thermophilic metalloprotease (M29)"/>
    <property type="match status" value="1"/>
</dbReference>
<evidence type="ECO:0000256" key="8">
    <source>
        <dbReference type="ARBA" id="ARBA00022801"/>
    </source>
</evidence>
<dbReference type="GO" id="GO:0006508">
    <property type="term" value="P:proteolysis"/>
    <property type="evidence" value="ECO:0007669"/>
    <property type="project" value="UniProtKB-KW"/>
</dbReference>
<name>A0A3P3XMX3_9SPIR</name>
<organism evidence="10">
    <name type="scientific">uncultured spirochete</name>
    <dbReference type="NCBI Taxonomy" id="156406"/>
    <lineage>
        <taxon>Bacteria</taxon>
        <taxon>Pseudomonadati</taxon>
        <taxon>Spirochaetota</taxon>
        <taxon>Spirochaetia</taxon>
        <taxon>Spirochaetales</taxon>
        <taxon>environmental samples</taxon>
    </lineage>
</organism>
<sequence length="372" mass="42117">MEDPRLGKLAHLLVNYSTKVKPGDKVLIENVNSEPDFLRLLIEEVHAAGGLAFLSLRDRRLERTLFMNAPEEQFELQAEFERARMDKMNVYIGFTSMRNSFAWQDLPQEKTELYNRHIWKKVHIERRITNTRWVVLRYPTAAMAQNAGMSEDAFEEFYFDVCTMDYAKMSRAMDALVTFLEKSDKVRVKAPGTDLEFSIAGMPAIKCDGTMNIPDGEVYTAPLRESVNGVLSYNTPSEKDGFKFENIVFEFEKGKIVDAKANDTSRINKILDIDGGARYLGEFSFGLNPYITKPMLETLFDEKIAGSLHITPGNSYDDCDNGNHSALHWDIVLMQDADSGGGEVWIDGKLIRKDGIFVAPELLALNPDALKD</sequence>
<dbReference type="InterPro" id="IPR052170">
    <property type="entry name" value="M29_Exopeptidase"/>
</dbReference>
<dbReference type="GO" id="GO:0004177">
    <property type="term" value="F:aminopeptidase activity"/>
    <property type="evidence" value="ECO:0007669"/>
    <property type="project" value="UniProtKB-KW"/>
</dbReference>
<comment type="cofactor">
    <cofactor evidence="3">
        <name>Zn(2+)</name>
        <dbReference type="ChEBI" id="CHEBI:29105"/>
    </cofactor>
</comment>
<keyword evidence="5 10" id="KW-0031">Aminopeptidase</keyword>
<keyword evidence="7" id="KW-0479">Metal-binding</keyword>
<evidence type="ECO:0000256" key="3">
    <source>
        <dbReference type="ARBA" id="ARBA00001947"/>
    </source>
</evidence>
<evidence type="ECO:0000256" key="1">
    <source>
        <dbReference type="ARBA" id="ARBA00001941"/>
    </source>
</evidence>
<comment type="similarity">
    <text evidence="4">Belongs to the peptidase M29 family.</text>
</comment>
<dbReference type="GO" id="GO:0046872">
    <property type="term" value="F:metal ion binding"/>
    <property type="evidence" value="ECO:0007669"/>
    <property type="project" value="UniProtKB-KW"/>
</dbReference>
<evidence type="ECO:0000256" key="6">
    <source>
        <dbReference type="ARBA" id="ARBA00022670"/>
    </source>
</evidence>
<comment type="cofactor">
    <cofactor evidence="1">
        <name>Co(2+)</name>
        <dbReference type="ChEBI" id="CHEBI:48828"/>
    </cofactor>
</comment>
<evidence type="ECO:0000256" key="7">
    <source>
        <dbReference type="ARBA" id="ARBA00022723"/>
    </source>
</evidence>
<accession>A0A3P3XMX3</accession>
<gene>
    <name evidence="10" type="ORF">SPIRO4BDMA_40164</name>
</gene>
<dbReference type="SUPFAM" id="SSF144052">
    <property type="entry name" value="Thermophilic metalloprotease-like"/>
    <property type="match status" value="1"/>
</dbReference>
<dbReference type="AlphaFoldDB" id="A0A3P3XMX3"/>
<keyword evidence="6" id="KW-0645">Protease</keyword>
<reference evidence="10" key="1">
    <citation type="submission" date="2017-02" db="EMBL/GenBank/DDBJ databases">
        <authorList>
            <person name="Regsiter A."/>
            <person name="William W."/>
        </authorList>
    </citation>
    <scope>NUCLEOTIDE SEQUENCE</scope>
    <source>
        <strain evidence="10">BdmA 4</strain>
    </source>
</reference>
<evidence type="ECO:0000256" key="5">
    <source>
        <dbReference type="ARBA" id="ARBA00022438"/>
    </source>
</evidence>
<keyword evidence="9" id="KW-0482">Metalloprotease</keyword>
<protein>
    <submittedName>
        <fullName evidence="10">Peptidase M29 aminopeptidase II</fullName>
    </submittedName>
</protein>
<comment type="cofactor">
    <cofactor evidence="2">
        <name>Mg(2+)</name>
        <dbReference type="ChEBI" id="CHEBI:18420"/>
    </cofactor>
</comment>
<keyword evidence="8" id="KW-0378">Hydrolase</keyword>
<dbReference type="PRINTS" id="PR00919">
    <property type="entry name" value="THERMOPTASE"/>
</dbReference>
<dbReference type="PANTHER" id="PTHR34448:SF1">
    <property type="entry name" value="BLL6088 PROTEIN"/>
    <property type="match status" value="1"/>
</dbReference>
<dbReference type="Pfam" id="PF02073">
    <property type="entry name" value="Peptidase_M29"/>
    <property type="match status" value="1"/>
</dbReference>
<dbReference type="PANTHER" id="PTHR34448">
    <property type="entry name" value="AMINOPEPTIDASE"/>
    <property type="match status" value="1"/>
</dbReference>
<proteinExistence type="inferred from homology"/>
<evidence type="ECO:0000256" key="4">
    <source>
        <dbReference type="ARBA" id="ARBA00008236"/>
    </source>
</evidence>
<dbReference type="InterPro" id="IPR035097">
    <property type="entry name" value="M29_N-terminal"/>
</dbReference>